<evidence type="ECO:0000313" key="14">
    <source>
        <dbReference type="EMBL" id="RKP51395.1"/>
    </source>
</evidence>
<comment type="caution">
    <text evidence="14">The sequence shown here is derived from an EMBL/GenBank/DDBJ whole genome shotgun (WGS) entry which is preliminary data.</text>
</comment>
<reference evidence="14 15" key="1">
    <citation type="submission" date="2018-10" db="EMBL/GenBank/DDBJ databases">
        <title>Cohnella sp. M2MS4P-1, whole genome shotgun sequence.</title>
        <authorList>
            <person name="Tuo L."/>
        </authorList>
    </citation>
    <scope>NUCLEOTIDE SEQUENCE [LARGE SCALE GENOMIC DNA]</scope>
    <source>
        <strain evidence="14 15">M2MS4P-1</strain>
    </source>
</reference>
<proteinExistence type="inferred from homology"/>
<dbReference type="Gene3D" id="3.30.70.260">
    <property type="match status" value="1"/>
</dbReference>
<comment type="cofactor">
    <cofactor evidence="1 12">
        <name>[4Fe-4S] cluster</name>
        <dbReference type="ChEBI" id="CHEBI:49883"/>
    </cofactor>
</comment>
<dbReference type="Gene3D" id="3.30.1330.90">
    <property type="entry name" value="D-3-phosphoglycerate dehydrogenase, domain 3"/>
    <property type="match status" value="1"/>
</dbReference>
<keyword evidence="4 11" id="KW-0312">Gluconeogenesis</keyword>
<dbReference type="PANTHER" id="PTHR30182">
    <property type="entry name" value="L-SERINE DEHYDRATASE"/>
    <property type="match status" value="1"/>
</dbReference>
<evidence type="ECO:0000256" key="8">
    <source>
        <dbReference type="ARBA" id="ARBA00023014"/>
    </source>
</evidence>
<evidence type="ECO:0000256" key="4">
    <source>
        <dbReference type="ARBA" id="ARBA00022432"/>
    </source>
</evidence>
<comment type="similarity">
    <text evidence="3 11 12">Belongs to the iron-sulfur dependent L-serine dehydratase family.</text>
</comment>
<dbReference type="InterPro" id="IPR029009">
    <property type="entry name" value="ASB_dom_sf"/>
</dbReference>
<dbReference type="GO" id="GO:0046872">
    <property type="term" value="F:metal ion binding"/>
    <property type="evidence" value="ECO:0007669"/>
    <property type="project" value="UniProtKB-UniRule"/>
</dbReference>
<dbReference type="GO" id="GO:0003941">
    <property type="term" value="F:L-serine ammonia-lyase activity"/>
    <property type="evidence" value="ECO:0007669"/>
    <property type="project" value="UniProtKB-UniRule"/>
</dbReference>
<evidence type="ECO:0000256" key="2">
    <source>
        <dbReference type="ARBA" id="ARBA00004742"/>
    </source>
</evidence>
<dbReference type="SUPFAM" id="SSF143548">
    <property type="entry name" value="Serine metabolism enzymes domain"/>
    <property type="match status" value="1"/>
</dbReference>
<dbReference type="PIRSF" id="PIRSF036692">
    <property type="entry name" value="SDH_B"/>
    <property type="match status" value="1"/>
</dbReference>
<evidence type="ECO:0000256" key="3">
    <source>
        <dbReference type="ARBA" id="ARBA00008636"/>
    </source>
</evidence>
<dbReference type="InterPro" id="IPR002912">
    <property type="entry name" value="ACT_dom"/>
</dbReference>
<keyword evidence="5 11" id="KW-0004">4Fe-4S</keyword>
<comment type="pathway">
    <text evidence="2 11">Carbohydrate biosynthesis; gluconeogenesis.</text>
</comment>
<dbReference type="InterPro" id="IPR004643">
    <property type="entry name" value="Fe-S_L-Ser_bsu"/>
</dbReference>
<dbReference type="Proteomes" id="UP000282076">
    <property type="component" value="Unassembled WGS sequence"/>
</dbReference>
<dbReference type="FunFam" id="3.30.1330.90:FF:000004">
    <property type="entry name" value="L-serine dehydratase, iron-sulfur-dependent subunit beta"/>
    <property type="match status" value="1"/>
</dbReference>
<dbReference type="GO" id="GO:0051539">
    <property type="term" value="F:4 iron, 4 sulfur cluster binding"/>
    <property type="evidence" value="ECO:0007669"/>
    <property type="project" value="UniProtKB-UniRule"/>
</dbReference>
<dbReference type="InterPro" id="IPR051318">
    <property type="entry name" value="Fe-S_L-Ser"/>
</dbReference>
<sequence>MRFKDVFSIMGPIMIGPSSSHTAGAVRIGRVARQALADDPRLAEIVFYGSFAETYEGHGTNLALLGGLLGFDTDDLRIRESFAIAAQAGLAYAFTKGKGAAPHPNTAVVRLTSASRQIEIVGCSIGGGNIEIVQVDGFQVKFTGAYPALLITHQDRRGLLAQITQTLSQAGSNIVSMQVERKSRMGDAMSVIETDHPLPGAVIEEVSRITNVHVVTKIDLLAEVSK</sequence>
<keyword evidence="9 11" id="KW-0456">Lyase</keyword>
<dbReference type="RefSeq" id="WP_120978093.1">
    <property type="nucleotide sequence ID" value="NZ_RBZM01000007.1"/>
</dbReference>
<name>A0A494XL00_9BACL</name>
<dbReference type="InterPro" id="IPR005131">
    <property type="entry name" value="Ser_deHydtase_bsu"/>
</dbReference>
<dbReference type="GO" id="GO:0006094">
    <property type="term" value="P:gluconeogenesis"/>
    <property type="evidence" value="ECO:0007669"/>
    <property type="project" value="UniProtKB-UniRule"/>
</dbReference>
<keyword evidence="6 11" id="KW-0479">Metal-binding</keyword>
<dbReference type="PROSITE" id="PS51671">
    <property type="entry name" value="ACT"/>
    <property type="match status" value="1"/>
</dbReference>
<evidence type="ECO:0000256" key="7">
    <source>
        <dbReference type="ARBA" id="ARBA00023004"/>
    </source>
</evidence>
<dbReference type="EMBL" id="RBZM01000007">
    <property type="protein sequence ID" value="RKP51395.1"/>
    <property type="molecule type" value="Genomic_DNA"/>
</dbReference>
<dbReference type="CDD" id="cd04903">
    <property type="entry name" value="ACT_LSD"/>
    <property type="match status" value="1"/>
</dbReference>
<dbReference type="Pfam" id="PF03315">
    <property type="entry name" value="SDH_beta"/>
    <property type="match status" value="1"/>
</dbReference>
<dbReference type="AlphaFoldDB" id="A0A494XL00"/>
<keyword evidence="8 11" id="KW-0411">Iron-sulfur</keyword>
<dbReference type="OrthoDB" id="9813137at2"/>
<evidence type="ECO:0000256" key="12">
    <source>
        <dbReference type="RuleBase" id="RU366059"/>
    </source>
</evidence>
<dbReference type="UniPathway" id="UPA00138"/>
<dbReference type="PANTHER" id="PTHR30182:SF12">
    <property type="entry name" value="L-SERINE DEHYDRATASE, BETA CHAIN-RELATED"/>
    <property type="match status" value="1"/>
</dbReference>
<accession>A0A494XL00</accession>
<evidence type="ECO:0000256" key="6">
    <source>
        <dbReference type="ARBA" id="ARBA00022723"/>
    </source>
</evidence>
<comment type="catalytic activity">
    <reaction evidence="10 11 12">
        <text>L-serine = pyruvate + NH4(+)</text>
        <dbReference type="Rhea" id="RHEA:19169"/>
        <dbReference type="ChEBI" id="CHEBI:15361"/>
        <dbReference type="ChEBI" id="CHEBI:28938"/>
        <dbReference type="ChEBI" id="CHEBI:33384"/>
        <dbReference type="EC" id="4.3.1.17"/>
    </reaction>
</comment>
<evidence type="ECO:0000313" key="15">
    <source>
        <dbReference type="Proteomes" id="UP000282076"/>
    </source>
</evidence>
<evidence type="ECO:0000256" key="1">
    <source>
        <dbReference type="ARBA" id="ARBA00001966"/>
    </source>
</evidence>
<feature type="domain" description="ACT" evidence="13">
    <location>
        <begin position="148"/>
        <end position="223"/>
    </location>
</feature>
<dbReference type="NCBIfam" id="TIGR00719">
    <property type="entry name" value="sda_beta"/>
    <property type="match status" value="1"/>
</dbReference>
<evidence type="ECO:0000256" key="9">
    <source>
        <dbReference type="ARBA" id="ARBA00023239"/>
    </source>
</evidence>
<keyword evidence="7 11" id="KW-0408">Iron</keyword>
<organism evidence="14 15">
    <name type="scientific">Cohnella endophytica</name>
    <dbReference type="NCBI Taxonomy" id="2419778"/>
    <lineage>
        <taxon>Bacteria</taxon>
        <taxon>Bacillati</taxon>
        <taxon>Bacillota</taxon>
        <taxon>Bacilli</taxon>
        <taxon>Bacillales</taxon>
        <taxon>Paenibacillaceae</taxon>
        <taxon>Cohnella</taxon>
    </lineage>
</organism>
<keyword evidence="15" id="KW-1185">Reference proteome</keyword>
<dbReference type="InterPro" id="IPR045865">
    <property type="entry name" value="ACT-like_dom_sf"/>
</dbReference>
<evidence type="ECO:0000256" key="5">
    <source>
        <dbReference type="ARBA" id="ARBA00022485"/>
    </source>
</evidence>
<protein>
    <recommendedName>
        <fullName evidence="11">L-serine deaminase</fullName>
    </recommendedName>
</protein>
<evidence type="ECO:0000259" key="13">
    <source>
        <dbReference type="PROSITE" id="PS51671"/>
    </source>
</evidence>
<dbReference type="Pfam" id="PF01842">
    <property type="entry name" value="ACT"/>
    <property type="match status" value="1"/>
</dbReference>
<evidence type="ECO:0000256" key="10">
    <source>
        <dbReference type="ARBA" id="ARBA00049406"/>
    </source>
</evidence>
<dbReference type="SUPFAM" id="SSF55021">
    <property type="entry name" value="ACT-like"/>
    <property type="match status" value="1"/>
</dbReference>
<gene>
    <name evidence="14" type="primary">sdaAB</name>
    <name evidence="14" type="ORF">D7Z26_16500</name>
</gene>
<evidence type="ECO:0000256" key="11">
    <source>
        <dbReference type="PIRNR" id="PIRNR036692"/>
    </source>
</evidence>